<keyword evidence="3" id="KW-1185">Reference proteome</keyword>
<name>A0A7W3J7A8_9MICO</name>
<proteinExistence type="predicted"/>
<evidence type="ECO:0000256" key="1">
    <source>
        <dbReference type="SAM" id="Phobius"/>
    </source>
</evidence>
<feature type="transmembrane region" description="Helical" evidence="1">
    <location>
        <begin position="57"/>
        <end position="77"/>
    </location>
</feature>
<dbReference type="RefSeq" id="WP_182615154.1">
    <property type="nucleotide sequence ID" value="NZ_BAAATF010000007.1"/>
</dbReference>
<comment type="caution">
    <text evidence="2">The sequence shown here is derived from an EMBL/GenBank/DDBJ whole genome shotgun (WGS) entry which is preliminary data.</text>
</comment>
<evidence type="ECO:0000313" key="2">
    <source>
        <dbReference type="EMBL" id="MBA8807610.1"/>
    </source>
</evidence>
<dbReference type="Proteomes" id="UP000540568">
    <property type="component" value="Unassembled WGS sequence"/>
</dbReference>
<feature type="transmembrane region" description="Helical" evidence="1">
    <location>
        <begin position="228"/>
        <end position="247"/>
    </location>
</feature>
<reference evidence="2 3" key="1">
    <citation type="submission" date="2020-07" db="EMBL/GenBank/DDBJ databases">
        <title>Sequencing the genomes of 1000 actinobacteria strains.</title>
        <authorList>
            <person name="Klenk H.-P."/>
        </authorList>
    </citation>
    <scope>NUCLEOTIDE SEQUENCE [LARGE SCALE GENOMIC DNA]</scope>
    <source>
        <strain evidence="2 3">DSM 44121</strain>
    </source>
</reference>
<sequence length="249" mass="28573">MRSSHRSPGGSMGSRDIAATRRAFKVLERVGISREQVSLLPETSVRRMSSWAEGTKWWQVLFCAVLGVLYGLLPPLFLRESNIWLFCAMWFTFSVVAFAGFFYGLTADIEAIVRRFDAYRSYGQAGFRLIWSLQNFKPYSLSDKESAVRSAHAWRRFGKARGVDYEWRGRRVFDLLDEHPMTSGCASEISDLIRDSLVDAASGRIRVDEYQEPRWFWRERFSVELANARISLMAGFLALLIPLLSFVPT</sequence>
<evidence type="ECO:0000313" key="3">
    <source>
        <dbReference type="Proteomes" id="UP000540568"/>
    </source>
</evidence>
<dbReference type="EMBL" id="JACGWV010000001">
    <property type="protein sequence ID" value="MBA8807610.1"/>
    <property type="molecule type" value="Genomic_DNA"/>
</dbReference>
<accession>A0A7W3J7A8</accession>
<gene>
    <name evidence="2" type="ORF">FHX71_001552</name>
</gene>
<feature type="transmembrane region" description="Helical" evidence="1">
    <location>
        <begin position="83"/>
        <end position="105"/>
    </location>
</feature>
<protein>
    <submittedName>
        <fullName evidence="2">Uncharacterized protein</fullName>
    </submittedName>
</protein>
<dbReference type="AlphaFoldDB" id="A0A7W3J7A8"/>
<keyword evidence="1" id="KW-0472">Membrane</keyword>
<keyword evidence="1" id="KW-0812">Transmembrane</keyword>
<keyword evidence="1" id="KW-1133">Transmembrane helix</keyword>
<organism evidence="2 3">
    <name type="scientific">Promicromonospora sukumoe</name>
    <dbReference type="NCBI Taxonomy" id="88382"/>
    <lineage>
        <taxon>Bacteria</taxon>
        <taxon>Bacillati</taxon>
        <taxon>Actinomycetota</taxon>
        <taxon>Actinomycetes</taxon>
        <taxon>Micrococcales</taxon>
        <taxon>Promicromonosporaceae</taxon>
        <taxon>Promicromonospora</taxon>
    </lineage>
</organism>